<evidence type="ECO:0000313" key="2">
    <source>
        <dbReference type="Proteomes" id="UP000184292"/>
    </source>
</evidence>
<evidence type="ECO:0000313" key="1">
    <source>
        <dbReference type="EMBL" id="SHJ26026.1"/>
    </source>
</evidence>
<dbReference type="Proteomes" id="UP000184292">
    <property type="component" value="Unassembled WGS sequence"/>
</dbReference>
<dbReference type="STRING" id="1447782.SAMN05444417_3382"/>
<dbReference type="Gene3D" id="1.10.10.10">
    <property type="entry name" value="Winged helix-like DNA-binding domain superfamily/Winged helix DNA-binding domain"/>
    <property type="match status" value="1"/>
</dbReference>
<dbReference type="GO" id="GO:0009384">
    <property type="term" value="F:N-acylmannosamine kinase activity"/>
    <property type="evidence" value="ECO:0007669"/>
    <property type="project" value="TreeGrafter"/>
</dbReference>
<protein>
    <submittedName>
        <fullName evidence="1">Sugar kinase of the NBD/HSP70 family, may contain an N-terminal HTH domain</fullName>
    </submittedName>
</protein>
<dbReference type="RefSeq" id="WP_073334110.1">
    <property type="nucleotide sequence ID" value="NZ_FQYO01000007.1"/>
</dbReference>
<proteinExistence type="predicted"/>
<gene>
    <name evidence="1" type="ORF">SAMN05444417_3382</name>
</gene>
<dbReference type="InterPro" id="IPR043129">
    <property type="entry name" value="ATPase_NBD"/>
</dbReference>
<reference evidence="1 2" key="1">
    <citation type="submission" date="2016-11" db="EMBL/GenBank/DDBJ databases">
        <authorList>
            <person name="Jaros S."/>
            <person name="Januszkiewicz K."/>
            <person name="Wedrychowicz H."/>
        </authorList>
    </citation>
    <scope>NUCLEOTIDE SEQUENCE [LARGE SCALE GENOMIC DNA]</scope>
    <source>
        <strain evidence="1 2">DSM 100565</strain>
    </source>
</reference>
<dbReference type="EMBL" id="FQYO01000007">
    <property type="protein sequence ID" value="SHJ26026.1"/>
    <property type="molecule type" value="Genomic_DNA"/>
</dbReference>
<sequence>MRDAIRITGDIASVEPRLRNLAIVFEAIRRHPNRSRKEIGADMPFSLQSMTNIAQELLDMGLIEELPRRNERGRGNPHRDLRIVARRGYALGIQFRWNACLYALVDLSFGVVDQGSVPISSPGGAVDGYLAALVEAIGSVLARHRDKDIWGIGLSGPLPIELPTIPPHEVGAFDPADALWFRSFFETIGIRQIRERIGADTGLPVMILNNPQAAALIEAQRLPADARFVSVQAGFGLGASFVNRGSLSRDVWPHGGEIGHIILDGRTVNATLSASAVRRALDLHLPQGDIEAELDRRIDQRPQDFRPWLEEAAPIMRFLVNFIEAAIWPDGIAISGFLPDRLIDLLIAQSLPLADSVVMREGDPRRRLPRIFRARAGASAIPVGAAVGILGSANNPDFPAMLAARRVMA</sequence>
<dbReference type="InterPro" id="IPR036390">
    <property type="entry name" value="WH_DNA-bd_sf"/>
</dbReference>
<keyword evidence="1" id="KW-0418">Kinase</keyword>
<dbReference type="InterPro" id="IPR000600">
    <property type="entry name" value="ROK"/>
</dbReference>
<dbReference type="OrthoDB" id="7832714at2"/>
<dbReference type="SUPFAM" id="SSF46785">
    <property type="entry name" value="Winged helix' DNA-binding domain"/>
    <property type="match status" value="1"/>
</dbReference>
<accession>A0A1M6HUY0</accession>
<dbReference type="Gene3D" id="3.30.420.40">
    <property type="match status" value="2"/>
</dbReference>
<organism evidence="1 2">
    <name type="scientific">Wenxinia saemankumensis</name>
    <dbReference type="NCBI Taxonomy" id="1447782"/>
    <lineage>
        <taxon>Bacteria</taxon>
        <taxon>Pseudomonadati</taxon>
        <taxon>Pseudomonadota</taxon>
        <taxon>Alphaproteobacteria</taxon>
        <taxon>Rhodobacterales</taxon>
        <taxon>Roseobacteraceae</taxon>
        <taxon>Wenxinia</taxon>
    </lineage>
</organism>
<name>A0A1M6HUY0_9RHOB</name>
<dbReference type="GO" id="GO:0019262">
    <property type="term" value="P:N-acetylneuraminate catabolic process"/>
    <property type="evidence" value="ECO:0007669"/>
    <property type="project" value="TreeGrafter"/>
</dbReference>
<dbReference type="SUPFAM" id="SSF53067">
    <property type="entry name" value="Actin-like ATPase domain"/>
    <property type="match status" value="1"/>
</dbReference>
<keyword evidence="2" id="KW-1185">Reference proteome</keyword>
<dbReference type="AlphaFoldDB" id="A0A1M6HUY0"/>
<keyword evidence="1" id="KW-0808">Transferase</keyword>
<dbReference type="InterPro" id="IPR036388">
    <property type="entry name" value="WH-like_DNA-bd_sf"/>
</dbReference>
<dbReference type="PANTHER" id="PTHR18964">
    <property type="entry name" value="ROK (REPRESSOR, ORF, KINASE) FAMILY"/>
    <property type="match status" value="1"/>
</dbReference>
<dbReference type="PANTHER" id="PTHR18964:SF169">
    <property type="entry name" value="N-ACETYLMANNOSAMINE KINASE"/>
    <property type="match status" value="1"/>
</dbReference>